<feature type="region of interest" description="Disordered" evidence="1">
    <location>
        <begin position="18"/>
        <end position="53"/>
    </location>
</feature>
<organism evidence="2 3">
    <name type="scientific">Fusarium kuroshium</name>
    <dbReference type="NCBI Taxonomy" id="2010991"/>
    <lineage>
        <taxon>Eukaryota</taxon>
        <taxon>Fungi</taxon>
        <taxon>Dikarya</taxon>
        <taxon>Ascomycota</taxon>
        <taxon>Pezizomycotina</taxon>
        <taxon>Sordariomycetes</taxon>
        <taxon>Hypocreomycetidae</taxon>
        <taxon>Hypocreales</taxon>
        <taxon>Nectriaceae</taxon>
        <taxon>Fusarium</taxon>
        <taxon>Fusarium solani species complex</taxon>
    </lineage>
</organism>
<feature type="compositionally biased region" description="Polar residues" evidence="1">
    <location>
        <begin position="28"/>
        <end position="53"/>
    </location>
</feature>
<dbReference type="EMBL" id="NKUJ01000193">
    <property type="protein sequence ID" value="RMJ10707.1"/>
    <property type="molecule type" value="Genomic_DNA"/>
</dbReference>
<name>A0A3M2RZH2_9HYPO</name>
<protein>
    <submittedName>
        <fullName evidence="2">Uncharacterized protein</fullName>
    </submittedName>
</protein>
<evidence type="ECO:0000313" key="2">
    <source>
        <dbReference type="EMBL" id="RMJ10707.1"/>
    </source>
</evidence>
<keyword evidence="3" id="KW-1185">Reference proteome</keyword>
<gene>
    <name evidence="2" type="ORF">CDV36_009655</name>
</gene>
<sequence>MDNLSCHSNLSRVQDAIAPHGLKENMSAAPQESQPRLTRIQSSASPDALQSRSNAVRASYLQTRQIAYWESLDEVEWGTPDWTAVLSLGKTGGAPSGDG</sequence>
<evidence type="ECO:0000313" key="3">
    <source>
        <dbReference type="Proteomes" id="UP000277212"/>
    </source>
</evidence>
<dbReference type="Proteomes" id="UP000277212">
    <property type="component" value="Unassembled WGS sequence"/>
</dbReference>
<dbReference type="AlphaFoldDB" id="A0A3M2RZH2"/>
<accession>A0A3M2RZH2</accession>
<reference evidence="2 3" key="1">
    <citation type="submission" date="2017-06" db="EMBL/GenBank/DDBJ databases">
        <title>Comparative genomic analysis of Ambrosia Fusariam Clade fungi.</title>
        <authorList>
            <person name="Stajich J.E."/>
            <person name="Carrillo J."/>
            <person name="Kijimoto T."/>
            <person name="Eskalen A."/>
            <person name="O'Donnell K."/>
            <person name="Kasson M."/>
        </authorList>
    </citation>
    <scope>NUCLEOTIDE SEQUENCE [LARGE SCALE GENOMIC DNA]</scope>
    <source>
        <strain evidence="2">UCR3666</strain>
    </source>
</reference>
<proteinExistence type="predicted"/>
<evidence type="ECO:0000256" key="1">
    <source>
        <dbReference type="SAM" id="MobiDB-lite"/>
    </source>
</evidence>
<comment type="caution">
    <text evidence="2">The sequence shown here is derived from an EMBL/GenBank/DDBJ whole genome shotgun (WGS) entry which is preliminary data.</text>
</comment>